<evidence type="ECO:0000313" key="9">
    <source>
        <dbReference type="WBParaSite" id="GPUH_0000235801-mRNA-1"/>
    </source>
</evidence>
<keyword evidence="8" id="KW-1185">Reference proteome</keyword>
<dbReference type="InterPro" id="IPR036259">
    <property type="entry name" value="MFS_trans_sf"/>
</dbReference>
<dbReference type="AlphaFoldDB" id="A0A183D0W2"/>
<evidence type="ECO:0000313" key="8">
    <source>
        <dbReference type="Proteomes" id="UP000271098"/>
    </source>
</evidence>
<comment type="subcellular location">
    <subcellularLocation>
        <location evidence="1">Membrane</location>
        <topology evidence="1">Multi-pass membrane protein</topology>
    </subcellularLocation>
</comment>
<dbReference type="PANTHER" id="PTHR24064">
    <property type="entry name" value="SOLUTE CARRIER FAMILY 22 MEMBER"/>
    <property type="match status" value="1"/>
</dbReference>
<keyword evidence="3 5" id="KW-1133">Transmembrane helix</keyword>
<evidence type="ECO:0000256" key="5">
    <source>
        <dbReference type="SAM" id="Phobius"/>
    </source>
</evidence>
<reference evidence="7 8" key="2">
    <citation type="submission" date="2018-11" db="EMBL/GenBank/DDBJ databases">
        <authorList>
            <consortium name="Pathogen Informatics"/>
        </authorList>
    </citation>
    <scope>NUCLEOTIDE SEQUENCE [LARGE SCALE GENOMIC DNA]</scope>
</reference>
<dbReference type="GO" id="GO:0022857">
    <property type="term" value="F:transmembrane transporter activity"/>
    <property type="evidence" value="ECO:0007669"/>
    <property type="project" value="InterPro"/>
</dbReference>
<dbReference type="Gene3D" id="1.20.1250.20">
    <property type="entry name" value="MFS general substrate transporter like domains"/>
    <property type="match status" value="1"/>
</dbReference>
<accession>A0A183D0W2</accession>
<reference evidence="9" key="1">
    <citation type="submission" date="2016-06" db="UniProtKB">
        <authorList>
            <consortium name="WormBaseParasite"/>
        </authorList>
    </citation>
    <scope>IDENTIFICATION</scope>
</reference>
<dbReference type="InterPro" id="IPR020846">
    <property type="entry name" value="MFS_dom"/>
</dbReference>
<name>A0A183D0W2_9BILA</name>
<dbReference type="WBParaSite" id="GPUH_0000235801-mRNA-1">
    <property type="protein sequence ID" value="GPUH_0000235801-mRNA-1"/>
    <property type="gene ID" value="GPUH_0000235801"/>
</dbReference>
<dbReference type="SUPFAM" id="SSF103473">
    <property type="entry name" value="MFS general substrate transporter"/>
    <property type="match status" value="1"/>
</dbReference>
<evidence type="ECO:0000259" key="6">
    <source>
        <dbReference type="PROSITE" id="PS50850"/>
    </source>
</evidence>
<evidence type="ECO:0000256" key="2">
    <source>
        <dbReference type="ARBA" id="ARBA00022692"/>
    </source>
</evidence>
<sequence length="86" mass="8961">MCIYVYGSEIFPTTMRNVCLGLCAVIARIGGIVAPYVALLGSISPLLPMIFFGAVSVVAGALTLILPETKNCLLPSSLNDAKTTGQ</sequence>
<evidence type="ECO:0000256" key="4">
    <source>
        <dbReference type="ARBA" id="ARBA00023136"/>
    </source>
</evidence>
<keyword evidence="4 5" id="KW-0472">Membrane</keyword>
<gene>
    <name evidence="7" type="ORF">GPUH_LOCUS2353</name>
</gene>
<proteinExistence type="predicted"/>
<organism evidence="9">
    <name type="scientific">Gongylonema pulchrum</name>
    <dbReference type="NCBI Taxonomy" id="637853"/>
    <lineage>
        <taxon>Eukaryota</taxon>
        <taxon>Metazoa</taxon>
        <taxon>Ecdysozoa</taxon>
        <taxon>Nematoda</taxon>
        <taxon>Chromadorea</taxon>
        <taxon>Rhabditida</taxon>
        <taxon>Spirurina</taxon>
        <taxon>Spiruromorpha</taxon>
        <taxon>Spiruroidea</taxon>
        <taxon>Gongylonematidae</taxon>
        <taxon>Gongylonema</taxon>
    </lineage>
</organism>
<dbReference type="GO" id="GO:0016020">
    <property type="term" value="C:membrane"/>
    <property type="evidence" value="ECO:0007669"/>
    <property type="project" value="UniProtKB-SubCell"/>
</dbReference>
<evidence type="ECO:0000313" key="7">
    <source>
        <dbReference type="EMBL" id="VDK33621.1"/>
    </source>
</evidence>
<dbReference type="Proteomes" id="UP000271098">
    <property type="component" value="Unassembled WGS sequence"/>
</dbReference>
<feature type="domain" description="Major facilitator superfamily (MFS) profile" evidence="6">
    <location>
        <begin position="1"/>
        <end position="71"/>
    </location>
</feature>
<protein>
    <submittedName>
        <fullName evidence="9">MFS domain-containing protein</fullName>
    </submittedName>
</protein>
<evidence type="ECO:0000256" key="1">
    <source>
        <dbReference type="ARBA" id="ARBA00004141"/>
    </source>
</evidence>
<keyword evidence="2 5" id="KW-0812">Transmembrane</keyword>
<dbReference type="EMBL" id="UYRT01003471">
    <property type="protein sequence ID" value="VDK33621.1"/>
    <property type="molecule type" value="Genomic_DNA"/>
</dbReference>
<dbReference type="PROSITE" id="PS50850">
    <property type="entry name" value="MFS"/>
    <property type="match status" value="1"/>
</dbReference>
<feature type="transmembrane region" description="Helical" evidence="5">
    <location>
        <begin position="18"/>
        <end position="40"/>
    </location>
</feature>
<evidence type="ECO:0000256" key="3">
    <source>
        <dbReference type="ARBA" id="ARBA00022989"/>
    </source>
</evidence>
<feature type="transmembrane region" description="Helical" evidence="5">
    <location>
        <begin position="46"/>
        <end position="66"/>
    </location>
</feature>
<dbReference type="OrthoDB" id="5296287at2759"/>